<dbReference type="Gene3D" id="3.40.50.12670">
    <property type="match status" value="1"/>
</dbReference>
<comment type="similarity">
    <text evidence="1">Belongs to the peptidase S10 family.</text>
</comment>
<sequence length="464" mass="53020">MPIILVSRSSVFFILLLKVVMAAATVSFWTVKYLPGFSGPLPFQLETGYVGVGDWEEVQLFYYFVKSQGNPQKDPLMTWYTGGPGCSAFNGLFEEIGPLNFKLELYNGTLPQLILNPHTWVKKASILFIDTPVYSGFSYSRTPQGSKKGDFRQIEQNHQFLRKWFEAHPEFISNPFYVCGSSYSGMIVPPITQAISEGNKHVAPVINLQGYIVGNPVTIPNAAQNVRIPFAYSMNLISTKLYKSLKSNCKGEYVKIDPNNVECLKYIATFKKCVDRINYWCILLPFCVAPIRRIERRRSLYNTSELAPKALPANTSLDCLEYKHNLNYYWANDDRVQKALHIREGTIKEWVRCNITDDYEYDLMSVVPYHANLSLKGYRSLVFSGDHDMTVATISTQTWIESLNYSIVDDWRSWFSLDDQILGYTTTYANSMTFVTIKGGGHTPEYMPHQCDIMFSRWIKGEAL</sequence>
<protein>
    <submittedName>
        <fullName evidence="2">Uncharacterized protein</fullName>
    </submittedName>
</protein>
<name>A0ABP0YG91_9ROSI</name>
<dbReference type="Pfam" id="PF00450">
    <property type="entry name" value="Peptidase_S10"/>
    <property type="match status" value="1"/>
</dbReference>
<dbReference type="InterPro" id="IPR001563">
    <property type="entry name" value="Peptidase_S10"/>
</dbReference>
<keyword evidence="3" id="KW-1185">Reference proteome</keyword>
<proteinExistence type="inferred from homology"/>
<dbReference type="EMBL" id="OZ021738">
    <property type="protein sequence ID" value="CAK9319515.1"/>
    <property type="molecule type" value="Genomic_DNA"/>
</dbReference>
<dbReference type="InterPro" id="IPR029058">
    <property type="entry name" value="AB_hydrolase_fold"/>
</dbReference>
<dbReference type="PRINTS" id="PR00724">
    <property type="entry name" value="CRBOXYPTASEC"/>
</dbReference>
<evidence type="ECO:0000313" key="3">
    <source>
        <dbReference type="Proteomes" id="UP001642487"/>
    </source>
</evidence>
<gene>
    <name evidence="2" type="ORF">CITCOLO1_LOCUS11523</name>
</gene>
<organism evidence="2 3">
    <name type="scientific">Citrullus colocynthis</name>
    <name type="common">colocynth</name>
    <dbReference type="NCBI Taxonomy" id="252529"/>
    <lineage>
        <taxon>Eukaryota</taxon>
        <taxon>Viridiplantae</taxon>
        <taxon>Streptophyta</taxon>
        <taxon>Embryophyta</taxon>
        <taxon>Tracheophyta</taxon>
        <taxon>Spermatophyta</taxon>
        <taxon>Magnoliopsida</taxon>
        <taxon>eudicotyledons</taxon>
        <taxon>Gunneridae</taxon>
        <taxon>Pentapetalae</taxon>
        <taxon>rosids</taxon>
        <taxon>fabids</taxon>
        <taxon>Cucurbitales</taxon>
        <taxon>Cucurbitaceae</taxon>
        <taxon>Benincaseae</taxon>
        <taxon>Citrullus</taxon>
    </lineage>
</organism>
<dbReference type="Gene3D" id="3.40.50.1820">
    <property type="entry name" value="alpha/beta hydrolase"/>
    <property type="match status" value="1"/>
</dbReference>
<evidence type="ECO:0000313" key="2">
    <source>
        <dbReference type="EMBL" id="CAK9319515.1"/>
    </source>
</evidence>
<evidence type="ECO:0000256" key="1">
    <source>
        <dbReference type="ARBA" id="ARBA00009431"/>
    </source>
</evidence>
<reference evidence="2 3" key="1">
    <citation type="submission" date="2024-03" db="EMBL/GenBank/DDBJ databases">
        <authorList>
            <person name="Gkanogiannis A."/>
            <person name="Becerra Lopez-Lavalle L."/>
        </authorList>
    </citation>
    <scope>NUCLEOTIDE SEQUENCE [LARGE SCALE GENOMIC DNA]</scope>
</reference>
<dbReference type="SUPFAM" id="SSF53474">
    <property type="entry name" value="alpha/beta-Hydrolases"/>
    <property type="match status" value="1"/>
</dbReference>
<dbReference type="PANTHER" id="PTHR11802">
    <property type="entry name" value="SERINE PROTEASE FAMILY S10 SERINE CARBOXYPEPTIDASE"/>
    <property type="match status" value="1"/>
</dbReference>
<dbReference type="Proteomes" id="UP001642487">
    <property type="component" value="Chromosome 4"/>
</dbReference>
<dbReference type="PANTHER" id="PTHR11802:SF29">
    <property type="entry name" value="SERINE CARBOXYPEPTIDASE-LIKE 19"/>
    <property type="match status" value="1"/>
</dbReference>
<accession>A0ABP0YG91</accession>